<dbReference type="Proteomes" id="UP001501725">
    <property type="component" value="Unassembled WGS sequence"/>
</dbReference>
<dbReference type="RefSeq" id="WP_345257692.1">
    <property type="nucleotide sequence ID" value="NZ_BAABGY010000016.1"/>
</dbReference>
<name>A0ABP8HMW0_9BACT</name>
<dbReference type="PANTHER" id="PTHR10587">
    <property type="entry name" value="GLYCOSYL TRANSFERASE-RELATED"/>
    <property type="match status" value="1"/>
</dbReference>
<dbReference type="InterPro" id="IPR011330">
    <property type="entry name" value="Glyco_hydro/deAcase_b/a-brl"/>
</dbReference>
<dbReference type="EMBL" id="BAABGY010000016">
    <property type="protein sequence ID" value="GAA4341538.1"/>
    <property type="molecule type" value="Genomic_DNA"/>
</dbReference>
<feature type="region of interest" description="Disordered" evidence="1">
    <location>
        <begin position="33"/>
        <end position="66"/>
    </location>
</feature>
<keyword evidence="4" id="KW-1185">Reference proteome</keyword>
<feature type="domain" description="NodB homology" evidence="2">
    <location>
        <begin position="67"/>
        <end position="276"/>
    </location>
</feature>
<dbReference type="InterPro" id="IPR002509">
    <property type="entry name" value="NODB_dom"/>
</dbReference>
<dbReference type="InterPro" id="IPR050248">
    <property type="entry name" value="Polysacc_deacetylase_ArnD"/>
</dbReference>
<gene>
    <name evidence="3" type="ORF">GCM10023184_40100</name>
</gene>
<accession>A0ABP8HMW0</accession>
<dbReference type="PROSITE" id="PS51677">
    <property type="entry name" value="NODB"/>
    <property type="match status" value="1"/>
</dbReference>
<evidence type="ECO:0000259" key="2">
    <source>
        <dbReference type="PROSITE" id="PS51677"/>
    </source>
</evidence>
<dbReference type="Gene3D" id="3.20.20.370">
    <property type="entry name" value="Glycoside hydrolase/deacetylase"/>
    <property type="match status" value="1"/>
</dbReference>
<dbReference type="PANTHER" id="PTHR10587:SF125">
    <property type="entry name" value="POLYSACCHARIDE DEACETYLASE YHEN-RELATED"/>
    <property type="match status" value="1"/>
</dbReference>
<dbReference type="Pfam" id="PF01522">
    <property type="entry name" value="Polysacc_deac_1"/>
    <property type="match status" value="1"/>
</dbReference>
<reference evidence="4" key="1">
    <citation type="journal article" date="2019" name="Int. J. Syst. Evol. Microbiol.">
        <title>The Global Catalogue of Microorganisms (GCM) 10K type strain sequencing project: providing services to taxonomists for standard genome sequencing and annotation.</title>
        <authorList>
            <consortium name="The Broad Institute Genomics Platform"/>
            <consortium name="The Broad Institute Genome Sequencing Center for Infectious Disease"/>
            <person name="Wu L."/>
            <person name="Ma J."/>
        </authorList>
    </citation>
    <scope>NUCLEOTIDE SEQUENCE [LARGE SCALE GENOMIC DNA]</scope>
    <source>
        <strain evidence="4">JCM 17919</strain>
    </source>
</reference>
<comment type="caution">
    <text evidence="3">The sequence shown here is derived from an EMBL/GenBank/DDBJ whole genome shotgun (WGS) entry which is preliminary data.</text>
</comment>
<evidence type="ECO:0000256" key="1">
    <source>
        <dbReference type="SAM" id="MobiDB-lite"/>
    </source>
</evidence>
<protein>
    <recommendedName>
        <fullName evidence="2">NodB homology domain-containing protein</fullName>
    </recommendedName>
</protein>
<sequence>MEPASDDEGDTAAAAAPRLLLFVTFVLFCFQPSSRPRGPEPPAVPLLASVRREAPKPPPAKPRKPKKKIYLTFDDGPNRGTRNVLDIVADEGVPVSFFLVGEHVFDSRGQRALFDSLKACPHVELCNHSYSHAHHRYTAYYAAPDSVVADFRRTHDSLDLASLVARTPGRNIWRIDSLRATDLKGSTAAADSLQRAGFALMGWDAEWHFDHKTYNVVQSAETMLRQIDSVFAGGRTKRPGHLVLLAHDQAYSASADSLELRKFLQELKKKEDYELLFATEYPGAVPGADSLLVKK</sequence>
<evidence type="ECO:0000313" key="3">
    <source>
        <dbReference type="EMBL" id="GAA4341538.1"/>
    </source>
</evidence>
<proteinExistence type="predicted"/>
<evidence type="ECO:0000313" key="4">
    <source>
        <dbReference type="Proteomes" id="UP001501725"/>
    </source>
</evidence>
<dbReference type="SUPFAM" id="SSF88713">
    <property type="entry name" value="Glycoside hydrolase/deacetylase"/>
    <property type="match status" value="1"/>
</dbReference>
<organism evidence="3 4">
    <name type="scientific">Flaviaesturariibacter amylovorans</name>
    <dbReference type="NCBI Taxonomy" id="1084520"/>
    <lineage>
        <taxon>Bacteria</taxon>
        <taxon>Pseudomonadati</taxon>
        <taxon>Bacteroidota</taxon>
        <taxon>Chitinophagia</taxon>
        <taxon>Chitinophagales</taxon>
        <taxon>Chitinophagaceae</taxon>
        <taxon>Flaviaestuariibacter</taxon>
    </lineage>
</organism>